<feature type="coiled-coil region" evidence="1">
    <location>
        <begin position="265"/>
        <end position="382"/>
    </location>
</feature>
<evidence type="ECO:0000313" key="4">
    <source>
        <dbReference type="Proteomes" id="UP000019149"/>
    </source>
</evidence>
<proteinExistence type="predicted"/>
<dbReference type="GeneID" id="36336971"/>
<organism evidence="3 4">
    <name type="scientific">Echinococcus granulosus</name>
    <name type="common">Hydatid tapeworm</name>
    <dbReference type="NCBI Taxonomy" id="6210"/>
    <lineage>
        <taxon>Eukaryota</taxon>
        <taxon>Metazoa</taxon>
        <taxon>Spiralia</taxon>
        <taxon>Lophotrochozoa</taxon>
        <taxon>Platyhelminthes</taxon>
        <taxon>Cestoda</taxon>
        <taxon>Eucestoda</taxon>
        <taxon>Cyclophyllidea</taxon>
        <taxon>Taeniidae</taxon>
        <taxon>Echinococcus</taxon>
        <taxon>Echinococcus granulosus group</taxon>
    </lineage>
</organism>
<dbReference type="OrthoDB" id="6266141at2759"/>
<dbReference type="STRING" id="6210.W6US81"/>
<dbReference type="AlphaFoldDB" id="W6US81"/>
<keyword evidence="1" id="KW-0175">Coiled coil</keyword>
<sequence>MQRTPRQGTLVANKDKGQTWSNMVSSSSSLPTRRPSQVADLEIRIAAAEKFNQQILHDIADLKEEFQLSKSRFAAYPSRGTLSDGLDSGASLIQTPPQQRSKSRAANPSSISDLLGKTNTDQALQKLSADLQTVSSRCGSQALDIQNLYQELKNFDSKMENTLRNELRCLQAEISANIARSKSTSTNKSTVPSVRGSSSIDRAVQCLEAAVAQIERKMEQIQSDRLRFENTVQNSLLDQTTRSSESDKSTKEAMVELRSMLKSNAQEIISSKQNVRSELEELSNQLNHRVTGALEKLQDELNNSRTDLEAALGRFSLANSAYESRLVEVESGLKKLAKELPDDLNELREDHQAHQKKLLNSLAQLDLAVEVLEQGLSDEKEQLKGVVAAEIKARTSNIFTIQTKLQELEESTKEAALKLNSSVGEIQERLDQLTSQKQGSVQGQIPPGGSANISAKLKDLEKEVADLQADGQRDSEEFQKSLKNIAEAVQAVKVGLLAKMEKLEYEASKKCPLVLTAGDYERSSHSAYCLWFEPCYLSKEIRDNGREGKYQPVIVATSGSEWNLAIFLNLI</sequence>
<dbReference type="RefSeq" id="XP_024355324.1">
    <property type="nucleotide sequence ID" value="XM_024490505.1"/>
</dbReference>
<accession>W6US81</accession>
<evidence type="ECO:0000313" key="3">
    <source>
        <dbReference type="EMBL" id="EUB64128.1"/>
    </source>
</evidence>
<gene>
    <name evidence="3" type="ORF">EGR_01256</name>
</gene>
<feature type="compositionally biased region" description="Polar residues" evidence="2">
    <location>
        <begin position="91"/>
        <end position="114"/>
    </location>
</feature>
<dbReference type="PANTHER" id="PTHR35153:SF1">
    <property type="entry name" value="COILED-COIL DOMAIN-CONTAINING PROTEIN 154"/>
    <property type="match status" value="1"/>
</dbReference>
<dbReference type="InterPro" id="IPR029512">
    <property type="entry name" value="CCDC154"/>
</dbReference>
<feature type="coiled-coil region" evidence="1">
    <location>
        <begin position="450"/>
        <end position="477"/>
    </location>
</feature>
<feature type="region of interest" description="Disordered" evidence="2">
    <location>
        <begin position="1"/>
        <end position="35"/>
    </location>
</feature>
<protein>
    <submittedName>
        <fullName evidence="3">Uncharacterized protein</fullName>
    </submittedName>
</protein>
<comment type="caution">
    <text evidence="3">The sequence shown here is derived from an EMBL/GenBank/DDBJ whole genome shotgun (WGS) entry which is preliminary data.</text>
</comment>
<evidence type="ECO:0000256" key="2">
    <source>
        <dbReference type="SAM" id="MobiDB-lite"/>
    </source>
</evidence>
<dbReference type="Proteomes" id="UP000019149">
    <property type="component" value="Unassembled WGS sequence"/>
</dbReference>
<feature type="coiled-coil region" evidence="1">
    <location>
        <begin position="204"/>
        <end position="231"/>
    </location>
</feature>
<feature type="compositionally biased region" description="Polar residues" evidence="2">
    <location>
        <begin position="18"/>
        <end position="35"/>
    </location>
</feature>
<dbReference type="OMA" id="AEKFNQQ"/>
<keyword evidence="4" id="KW-1185">Reference proteome</keyword>
<dbReference type="EMBL" id="APAU02000004">
    <property type="protein sequence ID" value="EUB64128.1"/>
    <property type="molecule type" value="Genomic_DNA"/>
</dbReference>
<reference evidence="3 4" key="1">
    <citation type="journal article" date="2013" name="Nat. Genet.">
        <title>The genome of the hydatid tapeworm Echinococcus granulosus.</title>
        <authorList>
            <person name="Zheng H."/>
            <person name="Zhang W."/>
            <person name="Zhang L."/>
            <person name="Zhang Z."/>
            <person name="Li J."/>
            <person name="Lu G."/>
            <person name="Zhu Y."/>
            <person name="Wang Y."/>
            <person name="Huang Y."/>
            <person name="Liu J."/>
            <person name="Kang H."/>
            <person name="Chen J."/>
            <person name="Wang L."/>
            <person name="Chen A."/>
            <person name="Yu S."/>
            <person name="Gao Z."/>
            <person name="Jin L."/>
            <person name="Gu W."/>
            <person name="Wang Z."/>
            <person name="Zhao L."/>
            <person name="Shi B."/>
            <person name="Wen H."/>
            <person name="Lin R."/>
            <person name="Jones M.K."/>
            <person name="Brejova B."/>
            <person name="Vinar T."/>
            <person name="Zhao G."/>
            <person name="McManus D.P."/>
            <person name="Chen Z."/>
            <person name="Zhou Y."/>
            <person name="Wang S."/>
        </authorList>
    </citation>
    <scope>NUCLEOTIDE SEQUENCE [LARGE SCALE GENOMIC DNA]</scope>
</reference>
<dbReference type="KEGG" id="egl:EGR_01256"/>
<name>W6US81_ECHGR</name>
<dbReference type="CTD" id="36336971"/>
<feature type="region of interest" description="Disordered" evidence="2">
    <location>
        <begin position="85"/>
        <end position="114"/>
    </location>
</feature>
<evidence type="ECO:0000256" key="1">
    <source>
        <dbReference type="SAM" id="Coils"/>
    </source>
</evidence>
<dbReference type="PANTHER" id="PTHR35153">
    <property type="entry name" value="COILED-COIL DOMAIN-CONTAINING PROTEIN 154"/>
    <property type="match status" value="1"/>
</dbReference>